<dbReference type="Proteomes" id="UP000075243">
    <property type="component" value="Unassembled WGS sequence"/>
</dbReference>
<evidence type="ECO:0000313" key="2">
    <source>
        <dbReference type="Proteomes" id="UP000075243"/>
    </source>
</evidence>
<sequence>MIRNVGVDSIKCAHVYNSLYNDVEKPLYLDFANFTRLSTMLRFDMLLEGNTLPTHNSYVRKILCPMGMKYKTICACLNDSKLVCTPLTASICLSELNAT</sequence>
<protein>
    <submittedName>
        <fullName evidence="1">Uncharacterized protein</fullName>
    </submittedName>
</protein>
<evidence type="ECO:0000313" key="1">
    <source>
        <dbReference type="EMBL" id="KYP41396.1"/>
    </source>
</evidence>
<keyword evidence="2" id="KW-1185">Reference proteome</keyword>
<gene>
    <name evidence="1" type="ORF">KK1_037230</name>
</gene>
<proteinExistence type="predicted"/>
<dbReference type="AlphaFoldDB" id="A0A151RFR9"/>
<dbReference type="EMBL" id="KQ483775">
    <property type="protein sequence ID" value="KYP41396.1"/>
    <property type="molecule type" value="Genomic_DNA"/>
</dbReference>
<accession>A0A151RFR9</accession>
<name>A0A151RFR9_CAJCA</name>
<dbReference type="Gramene" id="C.cajan_35903.t">
    <property type="protein sequence ID" value="C.cajan_35903.t"/>
    <property type="gene ID" value="C.cajan_35903"/>
</dbReference>
<reference evidence="1" key="1">
    <citation type="journal article" date="2012" name="Nat. Biotechnol.">
        <title>Draft genome sequence of pigeonpea (Cajanus cajan), an orphan legume crop of resource-poor farmers.</title>
        <authorList>
            <person name="Varshney R.K."/>
            <person name="Chen W."/>
            <person name="Li Y."/>
            <person name="Bharti A.K."/>
            <person name="Saxena R.K."/>
            <person name="Schlueter J.A."/>
            <person name="Donoghue M.T."/>
            <person name="Azam S."/>
            <person name="Fan G."/>
            <person name="Whaley A.M."/>
            <person name="Farmer A.D."/>
            <person name="Sheridan J."/>
            <person name="Iwata A."/>
            <person name="Tuteja R."/>
            <person name="Penmetsa R.V."/>
            <person name="Wu W."/>
            <person name="Upadhyaya H.D."/>
            <person name="Yang S.P."/>
            <person name="Shah T."/>
            <person name="Saxena K.B."/>
            <person name="Michael T."/>
            <person name="McCombie W.R."/>
            <person name="Yang B."/>
            <person name="Zhang G."/>
            <person name="Yang H."/>
            <person name="Wang J."/>
            <person name="Spillane C."/>
            <person name="Cook D.R."/>
            <person name="May G.D."/>
            <person name="Xu X."/>
            <person name="Jackson S.A."/>
        </authorList>
    </citation>
    <scope>NUCLEOTIDE SEQUENCE [LARGE SCALE GENOMIC DNA]</scope>
</reference>
<organism evidence="1 2">
    <name type="scientific">Cajanus cajan</name>
    <name type="common">Pigeon pea</name>
    <name type="synonym">Cajanus indicus</name>
    <dbReference type="NCBI Taxonomy" id="3821"/>
    <lineage>
        <taxon>Eukaryota</taxon>
        <taxon>Viridiplantae</taxon>
        <taxon>Streptophyta</taxon>
        <taxon>Embryophyta</taxon>
        <taxon>Tracheophyta</taxon>
        <taxon>Spermatophyta</taxon>
        <taxon>Magnoliopsida</taxon>
        <taxon>eudicotyledons</taxon>
        <taxon>Gunneridae</taxon>
        <taxon>Pentapetalae</taxon>
        <taxon>rosids</taxon>
        <taxon>fabids</taxon>
        <taxon>Fabales</taxon>
        <taxon>Fabaceae</taxon>
        <taxon>Papilionoideae</taxon>
        <taxon>50 kb inversion clade</taxon>
        <taxon>NPAAA clade</taxon>
        <taxon>indigoferoid/millettioid clade</taxon>
        <taxon>Phaseoleae</taxon>
        <taxon>Cajanus</taxon>
    </lineage>
</organism>